<evidence type="ECO:0000313" key="3">
    <source>
        <dbReference type="Proteomes" id="UP000186513"/>
    </source>
</evidence>
<dbReference type="STRING" id="1121279.SAMN02745887_02195"/>
<gene>
    <name evidence="2" type="ORF">SAMN02745887_02195</name>
</gene>
<reference evidence="2 3" key="1">
    <citation type="submission" date="2016-11" db="EMBL/GenBank/DDBJ databases">
        <authorList>
            <person name="Jaros S."/>
            <person name="Januszkiewicz K."/>
            <person name="Wedrychowicz H."/>
        </authorList>
    </citation>
    <scope>NUCLEOTIDE SEQUENCE [LARGE SCALE GENOMIC DNA]</scope>
    <source>
        <strain evidence="2 3">DSM 18899</strain>
    </source>
</reference>
<evidence type="ECO:0000313" key="2">
    <source>
        <dbReference type="EMBL" id="SFZ77016.1"/>
    </source>
</evidence>
<name>A0A1K2HJK2_9NEIS</name>
<feature type="region of interest" description="Disordered" evidence="1">
    <location>
        <begin position="1"/>
        <end position="42"/>
    </location>
</feature>
<proteinExistence type="predicted"/>
<protein>
    <submittedName>
        <fullName evidence="2">Uncharacterized protein</fullName>
    </submittedName>
</protein>
<organism evidence="2 3">
    <name type="scientific">Chitinimonas taiwanensis DSM 18899</name>
    <dbReference type="NCBI Taxonomy" id="1121279"/>
    <lineage>
        <taxon>Bacteria</taxon>
        <taxon>Pseudomonadati</taxon>
        <taxon>Pseudomonadota</taxon>
        <taxon>Betaproteobacteria</taxon>
        <taxon>Neisseriales</taxon>
        <taxon>Chitinibacteraceae</taxon>
        <taxon>Chitinimonas</taxon>
    </lineage>
</organism>
<evidence type="ECO:0000256" key="1">
    <source>
        <dbReference type="SAM" id="MobiDB-lite"/>
    </source>
</evidence>
<sequence>MPSLGSGPAICLEGGSGKEQNTAHKHTDRPAQRIAKNGTSTGVAGTLKLGQAKGISARAIEKATGGKKGGGCDRKDIQKQLDELFKAHNDTLVRGVKDARKVTDVIRDILNGGKD</sequence>
<dbReference type="Proteomes" id="UP000186513">
    <property type="component" value="Unassembled WGS sequence"/>
</dbReference>
<accession>A0A1K2HJK2</accession>
<dbReference type="AlphaFoldDB" id="A0A1K2HJK2"/>
<dbReference type="EMBL" id="FPKR01000008">
    <property type="protein sequence ID" value="SFZ77016.1"/>
    <property type="molecule type" value="Genomic_DNA"/>
</dbReference>
<keyword evidence="3" id="KW-1185">Reference proteome</keyword>